<comment type="caution">
    <text evidence="2">The sequence shown here is derived from an EMBL/GenBank/DDBJ whole genome shotgun (WGS) entry which is preliminary data.</text>
</comment>
<sequence length="205" mass="22571">MPFQHPFQEAQFDIFDWYPKFRECQTHFIQHAQHTDEVQAVAAFVNILLPFQKATRPRSDYSTARGRPSSSNDDDKNTLMTSTSGSGSGSGAVVALVPYVRRLVATGFDTPAVLHGFFGDDWAEGVGPMHDMERRNFLFAAKSGDWVKVKSSYDVGAGQMVPFLRPLQGATEGEIQSAEASWSEWLAMQDWMLGPRAPSHAGAGG</sequence>
<dbReference type="AlphaFoldDB" id="A0A2N6NL05"/>
<accession>A0A2N6NL05</accession>
<dbReference type="EMBL" id="MRVG01000006">
    <property type="protein sequence ID" value="PMB67959.1"/>
    <property type="molecule type" value="Genomic_DNA"/>
</dbReference>
<dbReference type="PANTHER" id="PTHR42087">
    <property type="entry name" value="ILP IS AN APOPTOSIS INHIBITOR"/>
    <property type="match status" value="1"/>
</dbReference>
<evidence type="ECO:0000313" key="3">
    <source>
        <dbReference type="Proteomes" id="UP000235728"/>
    </source>
</evidence>
<name>A0A2N6NL05_BEABA</name>
<dbReference type="InterPro" id="IPR053267">
    <property type="entry name" value="Verrucosidin_biosynth-assoc"/>
</dbReference>
<gene>
    <name evidence="2" type="ORF">BM221_006135</name>
</gene>
<evidence type="ECO:0000256" key="1">
    <source>
        <dbReference type="SAM" id="MobiDB-lite"/>
    </source>
</evidence>
<dbReference type="Proteomes" id="UP000235728">
    <property type="component" value="Unassembled WGS sequence"/>
</dbReference>
<protein>
    <recommendedName>
        <fullName evidence="4">Ilp is an apoptosis inhibitor</fullName>
    </recommendedName>
</protein>
<feature type="region of interest" description="Disordered" evidence="1">
    <location>
        <begin position="58"/>
        <end position="90"/>
    </location>
</feature>
<dbReference type="PANTHER" id="PTHR42087:SF1">
    <property type="entry name" value="ILP IS AN APOPTOSIS INHIBITOR"/>
    <property type="match status" value="1"/>
</dbReference>
<proteinExistence type="predicted"/>
<reference evidence="2 3" key="1">
    <citation type="journal article" date="2016" name="Appl. Microbiol. Biotechnol.">
        <title>Characterization of T-DNA insertion mutants with decreased virulence in the entomopathogenic fungus Beauveria bassiana JEF-007.</title>
        <authorList>
            <person name="Kim S."/>
            <person name="Lee S.J."/>
            <person name="Nai Y.S."/>
            <person name="Yu J.S."/>
            <person name="Lee M.R."/>
            <person name="Yang Y.T."/>
            <person name="Kim J.S."/>
        </authorList>
    </citation>
    <scope>NUCLEOTIDE SEQUENCE [LARGE SCALE GENOMIC DNA]</scope>
    <source>
        <strain evidence="2 3">JEF-007</strain>
    </source>
</reference>
<dbReference type="OMA" id="FEWYPHY"/>
<evidence type="ECO:0008006" key="4">
    <source>
        <dbReference type="Google" id="ProtNLM"/>
    </source>
</evidence>
<evidence type="ECO:0000313" key="2">
    <source>
        <dbReference type="EMBL" id="PMB67959.1"/>
    </source>
</evidence>
<organism evidence="2 3">
    <name type="scientific">Beauveria bassiana</name>
    <name type="common">White muscardine disease fungus</name>
    <name type="synonym">Tritirachium shiotae</name>
    <dbReference type="NCBI Taxonomy" id="176275"/>
    <lineage>
        <taxon>Eukaryota</taxon>
        <taxon>Fungi</taxon>
        <taxon>Dikarya</taxon>
        <taxon>Ascomycota</taxon>
        <taxon>Pezizomycotina</taxon>
        <taxon>Sordariomycetes</taxon>
        <taxon>Hypocreomycetidae</taxon>
        <taxon>Hypocreales</taxon>
        <taxon>Cordycipitaceae</taxon>
        <taxon>Beauveria</taxon>
    </lineage>
</organism>